<feature type="chain" id="PRO_5045750162" evidence="9">
    <location>
        <begin position="21"/>
        <end position="646"/>
    </location>
</feature>
<evidence type="ECO:0000256" key="7">
    <source>
        <dbReference type="ARBA" id="ARBA00023180"/>
    </source>
</evidence>
<evidence type="ECO:0000256" key="5">
    <source>
        <dbReference type="ARBA" id="ARBA00023136"/>
    </source>
</evidence>
<dbReference type="Proteomes" id="UP001642540">
    <property type="component" value="Unassembled WGS sequence"/>
</dbReference>
<keyword evidence="3 8" id="KW-0812">Transmembrane</keyword>
<keyword evidence="2" id="KW-1003">Cell membrane</keyword>
<evidence type="ECO:0000313" key="11">
    <source>
        <dbReference type="Proteomes" id="UP001642540"/>
    </source>
</evidence>
<gene>
    <name evidence="10" type="ORF">ODALV1_LOCUS13240</name>
</gene>
<dbReference type="PANTHER" id="PTHR42643:SF42">
    <property type="entry name" value="IONOTROPIC GLUTAMATE RECEPTOR L-GLUTAMATE AND GLYCINE-BINDING DOMAIN-CONTAINING PROTEIN"/>
    <property type="match status" value="1"/>
</dbReference>
<feature type="transmembrane region" description="Helical" evidence="8">
    <location>
        <begin position="573"/>
        <end position="593"/>
    </location>
</feature>
<keyword evidence="11" id="KW-1185">Reference proteome</keyword>
<keyword evidence="4 8" id="KW-1133">Transmembrane helix</keyword>
<dbReference type="EMBL" id="CAXLJM020000041">
    <property type="protein sequence ID" value="CAL8109275.1"/>
    <property type="molecule type" value="Genomic_DNA"/>
</dbReference>
<evidence type="ECO:0000256" key="9">
    <source>
        <dbReference type="SAM" id="SignalP"/>
    </source>
</evidence>
<evidence type="ECO:0000256" key="8">
    <source>
        <dbReference type="SAM" id="Phobius"/>
    </source>
</evidence>
<keyword evidence="6" id="KW-0675">Receptor</keyword>
<keyword evidence="7" id="KW-0325">Glycoprotein</keyword>
<evidence type="ECO:0000256" key="6">
    <source>
        <dbReference type="ARBA" id="ARBA00023170"/>
    </source>
</evidence>
<keyword evidence="5 8" id="KW-0472">Membrane</keyword>
<evidence type="ECO:0000256" key="2">
    <source>
        <dbReference type="ARBA" id="ARBA00022475"/>
    </source>
</evidence>
<evidence type="ECO:0000256" key="4">
    <source>
        <dbReference type="ARBA" id="ARBA00022989"/>
    </source>
</evidence>
<dbReference type="PANTHER" id="PTHR42643">
    <property type="entry name" value="IONOTROPIC RECEPTOR 20A-RELATED"/>
    <property type="match status" value="1"/>
</dbReference>
<dbReference type="InterPro" id="IPR052192">
    <property type="entry name" value="Insect_Ionotropic_Sensory_Rcpt"/>
</dbReference>
<accession>A0ABP1QUK0</accession>
<keyword evidence="9" id="KW-0732">Signal</keyword>
<protein>
    <submittedName>
        <fullName evidence="10">Uncharacterized protein</fullName>
    </submittedName>
</protein>
<sequence length="646" mass="76066">MYLLHYIFPLSFLFSGYCESSSIANPLRNMQLPFQNLENCLILVKSNLATDAFLDFISNNQGGENGPRWIIFNKYDLQVNMKYTYTKYQQEIPIVTVFELPLAPERRPMVADLHEFYYTVFRDVTVTLYIRDIMLVGQRMPLQLDILTFSHPTTKIVMIIKQREILELAIVCRHYSPLPKKLKFSSTQLIKLSKSIALICTPNIYPIHLGASPDLPPEVKQKSCLYKSHVLMYILYKYRRIYSCRNDRIIMEYLEQLYNFTTKMYDARIAHYQGEYIYAHTQIYMQSYYASENTFLTGSGHERLLYCIRAGEKGYDFLMWVAPFKPTVWVSLSVTFILAVLVASKCESLTAVIGEGVWLMAILLRQLPSHRYFYVFLAFVSLVISIGYESKITSKLIVPPPPYVYPTLRAFLDAGYKIIFRTDLNFEVSIWGKYQIDFKKRGLLIRLTDSFYMTNDTEVHLKVLKKKGSSRQKLGMVSFAEFAEDTHNLLSFKEKHYDRECYLVSQTLTVSPLGIYWLFKTSNRYWLKRTMQRFMEAGLLTFWEKHSLFLKKRNCKLIDIKREKKPGVQMKGLATFFFIWIIVIFLALIFFCVEKKAYKSLKHCWRFRDCTRKREKVVPLTLEEIDEIIEDLRSDPCRNRNNSEIE</sequence>
<comment type="caution">
    <text evidence="10">The sequence shown here is derived from an EMBL/GenBank/DDBJ whole genome shotgun (WGS) entry which is preliminary data.</text>
</comment>
<comment type="subcellular location">
    <subcellularLocation>
        <location evidence="1">Cell membrane</location>
        <topology evidence="1">Multi-pass membrane protein</topology>
    </subcellularLocation>
</comment>
<evidence type="ECO:0000313" key="10">
    <source>
        <dbReference type="EMBL" id="CAL8109275.1"/>
    </source>
</evidence>
<evidence type="ECO:0000256" key="3">
    <source>
        <dbReference type="ARBA" id="ARBA00022692"/>
    </source>
</evidence>
<evidence type="ECO:0000256" key="1">
    <source>
        <dbReference type="ARBA" id="ARBA00004651"/>
    </source>
</evidence>
<name>A0ABP1QUK0_9HEXA</name>
<proteinExistence type="predicted"/>
<reference evidence="10 11" key="1">
    <citation type="submission" date="2024-08" db="EMBL/GenBank/DDBJ databases">
        <authorList>
            <person name="Cucini C."/>
            <person name="Frati F."/>
        </authorList>
    </citation>
    <scope>NUCLEOTIDE SEQUENCE [LARGE SCALE GENOMIC DNA]</scope>
</reference>
<organism evidence="10 11">
    <name type="scientific">Orchesella dallaii</name>
    <dbReference type="NCBI Taxonomy" id="48710"/>
    <lineage>
        <taxon>Eukaryota</taxon>
        <taxon>Metazoa</taxon>
        <taxon>Ecdysozoa</taxon>
        <taxon>Arthropoda</taxon>
        <taxon>Hexapoda</taxon>
        <taxon>Collembola</taxon>
        <taxon>Entomobryomorpha</taxon>
        <taxon>Entomobryoidea</taxon>
        <taxon>Orchesellidae</taxon>
        <taxon>Orchesellinae</taxon>
        <taxon>Orchesella</taxon>
    </lineage>
</organism>
<feature type="signal peptide" evidence="9">
    <location>
        <begin position="1"/>
        <end position="20"/>
    </location>
</feature>